<dbReference type="GeneID" id="30990453"/>
<dbReference type="AlphaFoldDB" id="A0A1E4RTP2"/>
<dbReference type="Proteomes" id="UP000094389">
    <property type="component" value="Unassembled WGS sequence"/>
</dbReference>
<sequence length="83" mass="9425">MALSDCESHSNSTRGRDESFKGFNYCTRIGLPMRALKFDTCIRGSYGPPLLLSHPRNWVKSYHSVSCIKYRHVSLAKDSTARD</sequence>
<evidence type="ECO:0000313" key="2">
    <source>
        <dbReference type="EMBL" id="ODV70642.1"/>
    </source>
</evidence>
<proteinExistence type="predicted"/>
<gene>
    <name evidence="2" type="ORF">CYBJADRAFT_170080</name>
</gene>
<reference evidence="2 3" key="1">
    <citation type="journal article" date="2016" name="Proc. Natl. Acad. Sci. U.S.A.">
        <title>Comparative genomics of biotechnologically important yeasts.</title>
        <authorList>
            <person name="Riley R."/>
            <person name="Haridas S."/>
            <person name="Wolfe K.H."/>
            <person name="Lopes M.R."/>
            <person name="Hittinger C.T."/>
            <person name="Goeker M."/>
            <person name="Salamov A.A."/>
            <person name="Wisecaver J.H."/>
            <person name="Long T.M."/>
            <person name="Calvey C.H."/>
            <person name="Aerts A.L."/>
            <person name="Barry K.W."/>
            <person name="Choi C."/>
            <person name="Clum A."/>
            <person name="Coughlan A.Y."/>
            <person name="Deshpande S."/>
            <person name="Douglass A.P."/>
            <person name="Hanson S.J."/>
            <person name="Klenk H.-P."/>
            <person name="LaButti K.M."/>
            <person name="Lapidus A."/>
            <person name="Lindquist E.A."/>
            <person name="Lipzen A.M."/>
            <person name="Meier-Kolthoff J.P."/>
            <person name="Ohm R.A."/>
            <person name="Otillar R.P."/>
            <person name="Pangilinan J.L."/>
            <person name="Peng Y."/>
            <person name="Rokas A."/>
            <person name="Rosa C.A."/>
            <person name="Scheuner C."/>
            <person name="Sibirny A.A."/>
            <person name="Slot J.C."/>
            <person name="Stielow J.B."/>
            <person name="Sun H."/>
            <person name="Kurtzman C.P."/>
            <person name="Blackwell M."/>
            <person name="Grigoriev I.V."/>
            <person name="Jeffries T.W."/>
        </authorList>
    </citation>
    <scope>NUCLEOTIDE SEQUENCE [LARGE SCALE GENOMIC DNA]</scope>
    <source>
        <strain evidence="3">ATCC 18201 / CBS 1600 / BCRC 20928 / JCM 3617 / NBRC 0987 / NRRL Y-1542</strain>
    </source>
</reference>
<organism evidence="2 3">
    <name type="scientific">Cyberlindnera jadinii (strain ATCC 18201 / CBS 1600 / BCRC 20928 / JCM 3617 / NBRC 0987 / NRRL Y-1542)</name>
    <name type="common">Torula yeast</name>
    <name type="synonym">Candida utilis</name>
    <dbReference type="NCBI Taxonomy" id="983966"/>
    <lineage>
        <taxon>Eukaryota</taxon>
        <taxon>Fungi</taxon>
        <taxon>Dikarya</taxon>
        <taxon>Ascomycota</taxon>
        <taxon>Saccharomycotina</taxon>
        <taxon>Saccharomycetes</taxon>
        <taxon>Phaffomycetales</taxon>
        <taxon>Phaffomycetaceae</taxon>
        <taxon>Cyberlindnera</taxon>
    </lineage>
</organism>
<keyword evidence="3" id="KW-1185">Reference proteome</keyword>
<accession>A0A1E4RTP2</accession>
<evidence type="ECO:0000256" key="1">
    <source>
        <dbReference type="SAM" id="MobiDB-lite"/>
    </source>
</evidence>
<evidence type="ECO:0000313" key="3">
    <source>
        <dbReference type="Proteomes" id="UP000094389"/>
    </source>
</evidence>
<dbReference type="EMBL" id="KV453956">
    <property type="protein sequence ID" value="ODV70642.1"/>
    <property type="molecule type" value="Genomic_DNA"/>
</dbReference>
<feature type="region of interest" description="Disordered" evidence="1">
    <location>
        <begin position="1"/>
        <end position="20"/>
    </location>
</feature>
<protein>
    <submittedName>
        <fullName evidence="2">Uncharacterized protein</fullName>
    </submittedName>
</protein>
<name>A0A1E4RTP2_CYBJN</name>
<dbReference type="RefSeq" id="XP_020067681.1">
    <property type="nucleotide sequence ID" value="XM_020216057.1"/>
</dbReference>